<dbReference type="EMBL" id="JAUSZI010000002">
    <property type="protein sequence ID" value="MDQ1033497.1"/>
    <property type="molecule type" value="Genomic_DNA"/>
</dbReference>
<evidence type="ECO:0000313" key="1">
    <source>
        <dbReference type="EMBL" id="MDQ1033497.1"/>
    </source>
</evidence>
<dbReference type="Proteomes" id="UP001230328">
    <property type="component" value="Unassembled WGS sequence"/>
</dbReference>
<sequence length="94" mass="10859">MIDLQVRDEIGNILAHSAGVSWDESLVEIDRADLPMIAGLCPYADTIFNSWQRPMLLEELDRLPAERGPWVDRVRAMCRTAEEESHRYLWFVGD</sequence>
<protein>
    <recommendedName>
        <fullName evidence="3">GNAT family N-acetyltransferase</fullName>
    </recommendedName>
</protein>
<reference evidence="1 2" key="1">
    <citation type="submission" date="2023-07" db="EMBL/GenBank/DDBJ databases">
        <title>Comparative genomics of wheat-associated soil bacteria to identify genetic determinants of phenazine resistance.</title>
        <authorList>
            <person name="Mouncey N."/>
        </authorList>
    </citation>
    <scope>NUCLEOTIDE SEQUENCE [LARGE SCALE GENOMIC DNA]</scope>
    <source>
        <strain evidence="1 2">V2I4</strain>
    </source>
</reference>
<gene>
    <name evidence="1" type="ORF">QF035_011079</name>
</gene>
<name>A0ABU0TCG6_9ACTN</name>
<evidence type="ECO:0008006" key="3">
    <source>
        <dbReference type="Google" id="ProtNLM"/>
    </source>
</evidence>
<dbReference type="RefSeq" id="WP_307530800.1">
    <property type="nucleotide sequence ID" value="NZ_JAUSZI010000002.1"/>
</dbReference>
<accession>A0ABU0TCG6</accession>
<organism evidence="1 2">
    <name type="scientific">Streptomyces umbrinus</name>
    <dbReference type="NCBI Taxonomy" id="67370"/>
    <lineage>
        <taxon>Bacteria</taxon>
        <taxon>Bacillati</taxon>
        <taxon>Actinomycetota</taxon>
        <taxon>Actinomycetes</taxon>
        <taxon>Kitasatosporales</taxon>
        <taxon>Streptomycetaceae</taxon>
        <taxon>Streptomyces</taxon>
        <taxon>Streptomyces phaeochromogenes group</taxon>
    </lineage>
</organism>
<proteinExistence type="predicted"/>
<keyword evidence="2" id="KW-1185">Reference proteome</keyword>
<comment type="caution">
    <text evidence="1">The sequence shown here is derived from an EMBL/GenBank/DDBJ whole genome shotgun (WGS) entry which is preliminary data.</text>
</comment>
<evidence type="ECO:0000313" key="2">
    <source>
        <dbReference type="Proteomes" id="UP001230328"/>
    </source>
</evidence>